<dbReference type="PANTHER" id="PTHR38602">
    <property type="entry name" value="INNER MEMBRANE PROTEIN-RELATED"/>
    <property type="match status" value="1"/>
</dbReference>
<protein>
    <submittedName>
        <fullName evidence="2">DUF2065 domain-containing protein</fullName>
    </submittedName>
</protein>
<dbReference type="Pfam" id="PF09838">
    <property type="entry name" value="DUF2065"/>
    <property type="match status" value="1"/>
</dbReference>
<organism evidence="2 3">
    <name type="scientific">Hydrogenophaga bisanensis</name>
    <dbReference type="NCBI Taxonomy" id="439611"/>
    <lineage>
        <taxon>Bacteria</taxon>
        <taxon>Pseudomonadati</taxon>
        <taxon>Pseudomonadota</taxon>
        <taxon>Betaproteobacteria</taxon>
        <taxon>Burkholderiales</taxon>
        <taxon>Comamonadaceae</taxon>
        <taxon>Hydrogenophaga</taxon>
    </lineage>
</organism>
<dbReference type="Proteomes" id="UP001596495">
    <property type="component" value="Unassembled WGS sequence"/>
</dbReference>
<evidence type="ECO:0000256" key="1">
    <source>
        <dbReference type="SAM" id="Phobius"/>
    </source>
</evidence>
<keyword evidence="1" id="KW-0812">Transmembrane</keyword>
<evidence type="ECO:0000313" key="3">
    <source>
        <dbReference type="Proteomes" id="UP001596495"/>
    </source>
</evidence>
<gene>
    <name evidence="2" type="ORF">ACFQNJ_08205</name>
</gene>
<feature type="transmembrane region" description="Helical" evidence="1">
    <location>
        <begin position="6"/>
        <end position="30"/>
    </location>
</feature>
<dbReference type="RefSeq" id="WP_382255895.1">
    <property type="nucleotide sequence ID" value="NZ_JBHTBX010000004.1"/>
</dbReference>
<reference evidence="3" key="1">
    <citation type="journal article" date="2019" name="Int. J. Syst. Evol. Microbiol.">
        <title>The Global Catalogue of Microorganisms (GCM) 10K type strain sequencing project: providing services to taxonomists for standard genome sequencing and annotation.</title>
        <authorList>
            <consortium name="The Broad Institute Genomics Platform"/>
            <consortium name="The Broad Institute Genome Sequencing Center for Infectious Disease"/>
            <person name="Wu L."/>
            <person name="Ma J."/>
        </authorList>
    </citation>
    <scope>NUCLEOTIDE SEQUENCE [LARGE SCALE GENOMIC DNA]</scope>
    <source>
        <strain evidence="3">CCUG 54518</strain>
    </source>
</reference>
<proteinExistence type="predicted"/>
<keyword evidence="1" id="KW-1133">Transmembrane helix</keyword>
<dbReference type="PANTHER" id="PTHR38602:SF1">
    <property type="entry name" value="INNER MEMBRANE PROTEIN"/>
    <property type="match status" value="1"/>
</dbReference>
<keyword evidence="3" id="KW-1185">Reference proteome</keyword>
<name>A0ABW2R8S9_9BURK</name>
<sequence length="62" mass="7072">MDDVLWAALALVLVFEGLLPLVAPGLWRRVFSELMRLQDGQIRFYGLVTVALGLLVWWWSGN</sequence>
<keyword evidence="1" id="KW-0472">Membrane</keyword>
<accession>A0ABW2R8S9</accession>
<evidence type="ECO:0000313" key="2">
    <source>
        <dbReference type="EMBL" id="MFC7434491.1"/>
    </source>
</evidence>
<dbReference type="InterPro" id="IPR019201">
    <property type="entry name" value="DUF2065"/>
</dbReference>
<feature type="transmembrane region" description="Helical" evidence="1">
    <location>
        <begin position="42"/>
        <end position="60"/>
    </location>
</feature>
<comment type="caution">
    <text evidence="2">The sequence shown here is derived from an EMBL/GenBank/DDBJ whole genome shotgun (WGS) entry which is preliminary data.</text>
</comment>
<dbReference type="EMBL" id="JBHTBX010000004">
    <property type="protein sequence ID" value="MFC7434491.1"/>
    <property type="molecule type" value="Genomic_DNA"/>
</dbReference>